<accession>A0A5B7IEQ7</accession>
<reference evidence="1 2" key="1">
    <citation type="submission" date="2019-05" db="EMBL/GenBank/DDBJ databases">
        <title>Another draft genome of Portunus trituberculatus and its Hox gene families provides insights of decapod evolution.</title>
        <authorList>
            <person name="Jeong J.-H."/>
            <person name="Song I."/>
            <person name="Kim S."/>
            <person name="Choi T."/>
            <person name="Kim D."/>
            <person name="Ryu S."/>
            <person name="Kim W."/>
        </authorList>
    </citation>
    <scope>NUCLEOTIDE SEQUENCE [LARGE SCALE GENOMIC DNA]</scope>
    <source>
        <tissue evidence="1">Muscle</tissue>
    </source>
</reference>
<dbReference type="Proteomes" id="UP000324222">
    <property type="component" value="Unassembled WGS sequence"/>
</dbReference>
<name>A0A5B7IEQ7_PORTR</name>
<keyword evidence="2" id="KW-1185">Reference proteome</keyword>
<gene>
    <name evidence="1" type="ORF">E2C01_073760</name>
</gene>
<evidence type="ECO:0000313" key="2">
    <source>
        <dbReference type="Proteomes" id="UP000324222"/>
    </source>
</evidence>
<protein>
    <submittedName>
        <fullName evidence="1">Uncharacterized protein</fullName>
    </submittedName>
</protein>
<evidence type="ECO:0000313" key="1">
    <source>
        <dbReference type="EMBL" id="MPC79244.1"/>
    </source>
</evidence>
<proteinExistence type="predicted"/>
<organism evidence="1 2">
    <name type="scientific">Portunus trituberculatus</name>
    <name type="common">Swimming crab</name>
    <name type="synonym">Neptunus trituberculatus</name>
    <dbReference type="NCBI Taxonomy" id="210409"/>
    <lineage>
        <taxon>Eukaryota</taxon>
        <taxon>Metazoa</taxon>
        <taxon>Ecdysozoa</taxon>
        <taxon>Arthropoda</taxon>
        <taxon>Crustacea</taxon>
        <taxon>Multicrustacea</taxon>
        <taxon>Malacostraca</taxon>
        <taxon>Eumalacostraca</taxon>
        <taxon>Eucarida</taxon>
        <taxon>Decapoda</taxon>
        <taxon>Pleocyemata</taxon>
        <taxon>Brachyura</taxon>
        <taxon>Eubrachyura</taxon>
        <taxon>Portunoidea</taxon>
        <taxon>Portunidae</taxon>
        <taxon>Portuninae</taxon>
        <taxon>Portunus</taxon>
    </lineage>
</organism>
<dbReference type="EMBL" id="VSRR010050622">
    <property type="protein sequence ID" value="MPC79244.1"/>
    <property type="molecule type" value="Genomic_DNA"/>
</dbReference>
<dbReference type="AlphaFoldDB" id="A0A5B7IEQ7"/>
<comment type="caution">
    <text evidence="1">The sequence shown here is derived from an EMBL/GenBank/DDBJ whole genome shotgun (WGS) entry which is preliminary data.</text>
</comment>
<sequence>MESYYRGQARFTPASHTRSQVDERCKYSQNAKVYHGAIKLQARLGRALLASARGFLKSSIKICRLQNTLTKPQPAKPPTKNKILRLGKEDTKEAYIPLRSI</sequence>